<feature type="compositionally biased region" description="Gly residues" evidence="1">
    <location>
        <begin position="100"/>
        <end position="109"/>
    </location>
</feature>
<dbReference type="SUPFAM" id="SSF57938">
    <property type="entry name" value="DnaJ/Hsp40 cysteine-rich domain"/>
    <property type="match status" value="1"/>
</dbReference>
<dbReference type="InterPro" id="IPR036410">
    <property type="entry name" value="HSP_DnaJ_Cys-rich_dom_sf"/>
</dbReference>
<reference evidence="2 3" key="1">
    <citation type="submission" date="2020-05" db="EMBL/GenBank/DDBJ databases">
        <title>Characterization of novel class B3 metallo-beta-lactamase from novel Pseudomonas species.</title>
        <authorList>
            <person name="Yamada K."/>
            <person name="Aoki K."/>
            <person name="Ishii Y."/>
        </authorList>
    </citation>
    <scope>NUCLEOTIDE SEQUENCE [LARGE SCALE GENOMIC DNA]</scope>
    <source>
        <strain evidence="2 3">TUM18999</strain>
    </source>
</reference>
<evidence type="ECO:0000313" key="3">
    <source>
        <dbReference type="Proteomes" id="UP000509383"/>
    </source>
</evidence>
<name>A0A6J4E9P9_9PSED</name>
<proteinExistence type="predicted"/>
<sequence length="109" mass="11776">MIPKRHGPGRRLEVIDLAACPDCAGQGWTKGLFHDLQCNTCGASGMVSKETGEALPAEVLVLQLRLRLNQRDRRLAQLEGTQQSKGGPHDDYRGKRNPAGIGGGNWTGD</sequence>
<dbReference type="Gene3D" id="6.20.20.10">
    <property type="match status" value="1"/>
</dbReference>
<evidence type="ECO:0000256" key="1">
    <source>
        <dbReference type="SAM" id="MobiDB-lite"/>
    </source>
</evidence>
<gene>
    <name evidence="2" type="ORF">TUM18999_46630</name>
</gene>
<dbReference type="Proteomes" id="UP000509383">
    <property type="component" value="Chromosome"/>
</dbReference>
<dbReference type="AlphaFoldDB" id="A0A6J4E9P9"/>
<protein>
    <recommendedName>
        <fullName evidence="4">Prophage PssSM-03</fullName>
    </recommendedName>
</protein>
<feature type="region of interest" description="Disordered" evidence="1">
    <location>
        <begin position="75"/>
        <end position="109"/>
    </location>
</feature>
<evidence type="ECO:0000313" key="2">
    <source>
        <dbReference type="EMBL" id="BCG26472.1"/>
    </source>
</evidence>
<organism evidence="2 3">
    <name type="scientific">Pseudomonas tohonis</name>
    <dbReference type="NCBI Taxonomy" id="2725477"/>
    <lineage>
        <taxon>Bacteria</taxon>
        <taxon>Pseudomonadati</taxon>
        <taxon>Pseudomonadota</taxon>
        <taxon>Gammaproteobacteria</taxon>
        <taxon>Pseudomonadales</taxon>
        <taxon>Pseudomonadaceae</taxon>
        <taxon>Pseudomonas</taxon>
    </lineage>
</organism>
<accession>A0A6J4E9P9</accession>
<evidence type="ECO:0008006" key="4">
    <source>
        <dbReference type="Google" id="ProtNLM"/>
    </source>
</evidence>
<dbReference type="EMBL" id="AP023189">
    <property type="protein sequence ID" value="BCG26472.1"/>
    <property type="molecule type" value="Genomic_DNA"/>
</dbReference>
<dbReference type="KEGG" id="ptw:TUM18999_46630"/>